<proteinExistence type="predicted"/>
<keyword evidence="1" id="KW-1133">Transmembrane helix</keyword>
<sequence>MSTLLEIYRHSFPKRLRFDKASQMLYAQCYAINKRYRSRKYIPQKEIRDVLNSYAPMPGAPWLQLPIVRHVLLIRLINGIRGLQGGKSWLYNRNVEEEHRKIAEWLGKAAKKSPIHRGTAAARASTSARQDSAAAHAALDAMVERERFEREVLLNFHVATAYQRVMRLGFALVVALCCIMYASLHTDTLVYGYLRYWRRCGRREIMEYFRDITLLHTLAEVPPAYASLLPPPCVRYKDAAGDTCYAVNMVEMVLPQHNVTVFAIPCPQAGEKAFFAKVGSVAEVCDGIILEGVSFDKIDKLVPAVFFPLKNNTFPAIGLHHRFLDILRSSSAEPPMLYPAGADVGWGASIMQALIPYELRCVYNPTKLSATKGEARIGWGYVRRVLEELIEDEAAKTSGEKCVLCLPWTLNQIVNMEASLVKYGFEVRNVYRLHWQREDHMGEHFCNYFCIPE</sequence>
<keyword evidence="3" id="KW-1185">Reference proteome</keyword>
<dbReference type="SMR" id="A0A836GNI6"/>
<feature type="transmembrane region" description="Helical" evidence="1">
    <location>
        <begin position="168"/>
        <end position="194"/>
    </location>
</feature>
<reference evidence="3" key="2">
    <citation type="journal article" date="2021" name="Sci. Data">
        <title>Chromosome-scale genome sequencing, assembly and annotation of six genomes from subfamily Leishmaniinae.</title>
        <authorList>
            <person name="Almutairi H."/>
            <person name="Urbaniak M.D."/>
            <person name="Bates M.D."/>
            <person name="Jariyapan N."/>
            <person name="Kwakye-Nuako G."/>
            <person name="Thomaz Soccol V."/>
            <person name="Al-Salem W.S."/>
            <person name="Dillon R.J."/>
            <person name="Bates P.A."/>
            <person name="Gatherer D."/>
        </authorList>
    </citation>
    <scope>NUCLEOTIDE SEQUENCE [LARGE SCALE GENOMIC DNA]</scope>
</reference>
<evidence type="ECO:0000313" key="2">
    <source>
        <dbReference type="EMBL" id="KAG5477104.1"/>
    </source>
</evidence>
<dbReference type="EMBL" id="JAFEUZ010000025">
    <property type="protein sequence ID" value="KAG5477104.1"/>
    <property type="molecule type" value="Genomic_DNA"/>
</dbReference>
<accession>A0A836GNI6</accession>
<dbReference type="OrthoDB" id="275850at2759"/>
<dbReference type="GeneID" id="92515421"/>
<comment type="caution">
    <text evidence="2">The sequence shown here is derived from an EMBL/GenBank/DDBJ whole genome shotgun (WGS) entry which is preliminary data.</text>
</comment>
<keyword evidence="1" id="KW-0812">Transmembrane</keyword>
<reference evidence="3" key="1">
    <citation type="journal article" date="2021" name="Microbiol. Resour. Announc.">
        <title>LGAAP: Leishmaniinae Genome Assembly and Annotation Pipeline.</title>
        <authorList>
            <person name="Almutairi H."/>
            <person name="Urbaniak M.D."/>
            <person name="Bates M.D."/>
            <person name="Jariyapan N."/>
            <person name="Kwakye-Nuako G."/>
            <person name="Thomaz-Soccol V."/>
            <person name="Al-Salem W.S."/>
            <person name="Dillon R.J."/>
            <person name="Bates P.A."/>
            <person name="Gatherer D."/>
        </authorList>
    </citation>
    <scope>NUCLEOTIDE SEQUENCE [LARGE SCALE GENOMIC DNA]</scope>
</reference>
<name>A0A836GNI6_9TRYP</name>
<keyword evidence="1" id="KW-0472">Membrane</keyword>
<evidence type="ECO:0000313" key="3">
    <source>
        <dbReference type="Proteomes" id="UP000673552"/>
    </source>
</evidence>
<protein>
    <submittedName>
        <fullName evidence="2">Uncharacterized protein</fullName>
    </submittedName>
</protein>
<evidence type="ECO:0000256" key="1">
    <source>
        <dbReference type="SAM" id="Phobius"/>
    </source>
</evidence>
<dbReference type="KEGG" id="lmat:92515421"/>
<dbReference type="AlphaFoldDB" id="A0A836GNI6"/>
<gene>
    <name evidence="2" type="ORF">LSCM1_05446</name>
</gene>
<dbReference type="Proteomes" id="UP000673552">
    <property type="component" value="Unassembled WGS sequence"/>
</dbReference>
<dbReference type="RefSeq" id="XP_067178274.1">
    <property type="nucleotide sequence ID" value="XM_067322909.1"/>
</dbReference>
<organism evidence="2 3">
    <name type="scientific">Leishmania martiniquensis</name>
    <dbReference type="NCBI Taxonomy" id="1580590"/>
    <lineage>
        <taxon>Eukaryota</taxon>
        <taxon>Discoba</taxon>
        <taxon>Euglenozoa</taxon>
        <taxon>Kinetoplastea</taxon>
        <taxon>Metakinetoplastina</taxon>
        <taxon>Trypanosomatida</taxon>
        <taxon>Trypanosomatidae</taxon>
        <taxon>Leishmaniinae</taxon>
        <taxon>Leishmania</taxon>
    </lineage>
</organism>